<dbReference type="RefSeq" id="YP_009469101.1">
    <property type="nucleotide sequence ID" value="NC_037187.1"/>
</dbReference>
<feature type="transmembrane region" description="Helical" evidence="11">
    <location>
        <begin position="48"/>
        <end position="70"/>
    </location>
</feature>
<evidence type="ECO:0000313" key="12">
    <source>
        <dbReference type="EMBL" id="AVC55715.1"/>
    </source>
</evidence>
<dbReference type="GO" id="GO:0016020">
    <property type="term" value="C:membrane"/>
    <property type="evidence" value="ECO:0007669"/>
    <property type="project" value="UniProtKB-SubCell"/>
</dbReference>
<geneLocation type="mitochondrion" evidence="12"/>
<dbReference type="GO" id="GO:0008137">
    <property type="term" value="F:NADH dehydrogenase (ubiquinone) activity"/>
    <property type="evidence" value="ECO:0007669"/>
    <property type="project" value="UniProtKB-EC"/>
</dbReference>
<evidence type="ECO:0000256" key="5">
    <source>
        <dbReference type="ARBA" id="ARBA00022967"/>
    </source>
</evidence>
<evidence type="ECO:0000256" key="7">
    <source>
        <dbReference type="ARBA" id="ARBA00023027"/>
    </source>
</evidence>
<name>A0A343UJG5_9CRUS</name>
<evidence type="ECO:0000256" key="10">
    <source>
        <dbReference type="ARBA" id="ARBA00049551"/>
    </source>
</evidence>
<evidence type="ECO:0000256" key="3">
    <source>
        <dbReference type="ARBA" id="ARBA00016612"/>
    </source>
</evidence>
<comment type="similarity">
    <text evidence="2">Belongs to the complex I subunit 4L family.</text>
</comment>
<evidence type="ECO:0000256" key="8">
    <source>
        <dbReference type="ARBA" id="ARBA00023136"/>
    </source>
</evidence>
<evidence type="ECO:0000256" key="4">
    <source>
        <dbReference type="ARBA" id="ARBA00022692"/>
    </source>
</evidence>
<protein>
    <recommendedName>
        <fullName evidence="3">NADH-ubiquinone oxidoreductase chain 4L</fullName>
    </recommendedName>
    <alternativeName>
        <fullName evidence="9">NADH dehydrogenase subunit 4L</fullName>
    </alternativeName>
</protein>
<comment type="catalytic activity">
    <reaction evidence="10">
        <text>a ubiquinone + NADH + 5 H(+)(in) = a ubiquinol + NAD(+) + 4 H(+)(out)</text>
        <dbReference type="Rhea" id="RHEA:29091"/>
        <dbReference type="Rhea" id="RHEA-COMP:9565"/>
        <dbReference type="Rhea" id="RHEA-COMP:9566"/>
        <dbReference type="ChEBI" id="CHEBI:15378"/>
        <dbReference type="ChEBI" id="CHEBI:16389"/>
        <dbReference type="ChEBI" id="CHEBI:17976"/>
        <dbReference type="ChEBI" id="CHEBI:57540"/>
        <dbReference type="ChEBI" id="CHEBI:57945"/>
        <dbReference type="EC" id="7.1.1.2"/>
    </reaction>
</comment>
<dbReference type="InterPro" id="IPR039428">
    <property type="entry name" value="NUOK/Mnh_C1-like"/>
</dbReference>
<keyword evidence="7" id="KW-0520">NAD</keyword>
<accession>A0A343UJG5</accession>
<evidence type="ECO:0000256" key="11">
    <source>
        <dbReference type="SAM" id="Phobius"/>
    </source>
</evidence>
<dbReference type="CTD" id="36275921"/>
<reference evidence="12" key="1">
    <citation type="journal article" date="2017" name="Mitochondrial DNA Part B Resour">
        <title>The complete mitochondrial genome of the pentastomid Armillifer grandis (Pentastomida) from the Democratic Republic of Congo.</title>
        <authorList>
            <person name="Grau J.H."/>
            <person name="Dunlop J.A."/>
            <person name="Meixner M."/>
            <person name="Tappe D."/>
        </authorList>
    </citation>
    <scope>NUCLEOTIDE SEQUENCE</scope>
</reference>
<comment type="subcellular location">
    <subcellularLocation>
        <location evidence="1">Membrane</location>
        <topology evidence="1">Multi-pass membrane protein</topology>
    </subcellularLocation>
</comment>
<keyword evidence="4 11" id="KW-0812">Transmembrane</keyword>
<dbReference type="Pfam" id="PF00420">
    <property type="entry name" value="Oxidored_q2"/>
    <property type="match status" value="1"/>
</dbReference>
<keyword evidence="5" id="KW-1278">Translocase</keyword>
<dbReference type="AlphaFoldDB" id="A0A343UJG5"/>
<organism evidence="12">
    <name type="scientific">Armillifer grandis</name>
    <dbReference type="NCBI Taxonomy" id="1529463"/>
    <lineage>
        <taxon>Eukaryota</taxon>
        <taxon>Metazoa</taxon>
        <taxon>Ecdysozoa</taxon>
        <taxon>Arthropoda</taxon>
        <taxon>Crustacea</taxon>
        <taxon>Oligostraca</taxon>
        <taxon>Ichthyostraca</taxon>
        <taxon>Pentastomida</taxon>
        <taxon>Porocephalida</taxon>
        <taxon>Armilliferidae</taxon>
        <taxon>Armillifer</taxon>
    </lineage>
</organism>
<keyword evidence="6 11" id="KW-1133">Transmembrane helix</keyword>
<evidence type="ECO:0000256" key="1">
    <source>
        <dbReference type="ARBA" id="ARBA00004141"/>
    </source>
</evidence>
<dbReference type="Gene3D" id="1.10.287.3510">
    <property type="match status" value="1"/>
</dbReference>
<proteinExistence type="inferred from homology"/>
<evidence type="ECO:0000256" key="6">
    <source>
        <dbReference type="ARBA" id="ARBA00022989"/>
    </source>
</evidence>
<dbReference type="GeneID" id="36275921"/>
<dbReference type="EMBL" id="KY914472">
    <property type="protein sequence ID" value="AVC55715.1"/>
    <property type="molecule type" value="Genomic_DNA"/>
</dbReference>
<keyword evidence="8 11" id="KW-0472">Membrane</keyword>
<keyword evidence="12" id="KW-0496">Mitochondrion</keyword>
<evidence type="ECO:0000256" key="9">
    <source>
        <dbReference type="ARBA" id="ARBA00031586"/>
    </source>
</evidence>
<evidence type="ECO:0000256" key="2">
    <source>
        <dbReference type="ARBA" id="ARBA00010519"/>
    </source>
</evidence>
<feature type="transmembrane region" description="Helical" evidence="11">
    <location>
        <begin position="20"/>
        <end position="42"/>
    </location>
</feature>
<sequence>MLVMFLMGSLGFFGNMNHLLGSLLSLEMMSLSVMFYWMWWGMGVGGEVYGVMIFLVVGVCVSVIGLCVVVEVSRCYDSSYCGVVHVMGC</sequence>